<proteinExistence type="predicted"/>
<dbReference type="Pfam" id="PF00481">
    <property type="entry name" value="PP2C"/>
    <property type="match status" value="1"/>
</dbReference>
<protein>
    <recommendedName>
        <fullName evidence="1">PPM-type phosphatase domain-containing protein</fullName>
    </recommendedName>
</protein>
<evidence type="ECO:0000313" key="3">
    <source>
        <dbReference type="Proteomes" id="UP000663836"/>
    </source>
</evidence>
<dbReference type="EMBL" id="CAJOBD010049170">
    <property type="protein sequence ID" value="CAF4346063.1"/>
    <property type="molecule type" value="Genomic_DNA"/>
</dbReference>
<evidence type="ECO:0000313" key="2">
    <source>
        <dbReference type="EMBL" id="CAF4346063.1"/>
    </source>
</evidence>
<dbReference type="Gene3D" id="3.60.40.10">
    <property type="entry name" value="PPM-type phosphatase domain"/>
    <property type="match status" value="1"/>
</dbReference>
<dbReference type="InterPro" id="IPR036457">
    <property type="entry name" value="PPM-type-like_dom_sf"/>
</dbReference>
<dbReference type="SUPFAM" id="SSF81606">
    <property type="entry name" value="PP2C-like"/>
    <property type="match status" value="1"/>
</dbReference>
<reference evidence="2" key="1">
    <citation type="submission" date="2021-02" db="EMBL/GenBank/DDBJ databases">
        <authorList>
            <person name="Nowell W R."/>
        </authorList>
    </citation>
    <scope>NUCLEOTIDE SEQUENCE</scope>
</reference>
<comment type="caution">
    <text evidence="2">The sequence shown here is derived from an EMBL/GenBank/DDBJ whole genome shotgun (WGS) entry which is preliminary data.</text>
</comment>
<sequence length="55" mass="5872">IKLDRDICAEAIPTDTQETNEDLLQICTSGACACVALIKDTDLYVANCGDARAIL</sequence>
<dbReference type="Proteomes" id="UP000663836">
    <property type="component" value="Unassembled WGS sequence"/>
</dbReference>
<dbReference type="InterPro" id="IPR001932">
    <property type="entry name" value="PPM-type_phosphatase-like_dom"/>
</dbReference>
<organism evidence="2 3">
    <name type="scientific">Rotaria sordida</name>
    <dbReference type="NCBI Taxonomy" id="392033"/>
    <lineage>
        <taxon>Eukaryota</taxon>
        <taxon>Metazoa</taxon>
        <taxon>Spiralia</taxon>
        <taxon>Gnathifera</taxon>
        <taxon>Rotifera</taxon>
        <taxon>Eurotatoria</taxon>
        <taxon>Bdelloidea</taxon>
        <taxon>Philodinida</taxon>
        <taxon>Philodinidae</taxon>
        <taxon>Rotaria</taxon>
    </lineage>
</organism>
<name>A0A820KPH2_9BILA</name>
<evidence type="ECO:0000259" key="1">
    <source>
        <dbReference type="Pfam" id="PF00481"/>
    </source>
</evidence>
<dbReference type="AlphaFoldDB" id="A0A820KPH2"/>
<feature type="non-terminal residue" evidence="2">
    <location>
        <position position="55"/>
    </location>
</feature>
<feature type="domain" description="PPM-type phosphatase" evidence="1">
    <location>
        <begin position="20"/>
        <end position="55"/>
    </location>
</feature>
<gene>
    <name evidence="2" type="ORF">JBS370_LOCUS41778</name>
</gene>
<accession>A0A820KPH2</accession>
<feature type="non-terminal residue" evidence="2">
    <location>
        <position position="1"/>
    </location>
</feature>